<dbReference type="EMBL" id="WAAO01000003">
    <property type="protein sequence ID" value="KAB1862733.1"/>
    <property type="molecule type" value="Genomic_DNA"/>
</dbReference>
<reference evidence="2" key="1">
    <citation type="submission" date="2019-09" db="EMBL/GenBank/DDBJ databases">
        <title>Whole genome sequencing of Microbacterium maritypicum.</title>
        <authorList>
            <person name="Lenchi N."/>
        </authorList>
    </citation>
    <scope>NUCLEOTIDE SEQUENCE [LARGE SCALE GENOMIC DNA]</scope>
    <source>
        <strain evidence="2">G1</strain>
    </source>
</reference>
<proteinExistence type="predicted"/>
<dbReference type="Gene3D" id="3.40.50.300">
    <property type="entry name" value="P-loop containing nucleotide triphosphate hydrolases"/>
    <property type="match status" value="1"/>
</dbReference>
<dbReference type="Proteomes" id="UP000478836">
    <property type="component" value="Unassembled WGS sequence"/>
</dbReference>
<keyword evidence="2" id="KW-1185">Reference proteome</keyword>
<evidence type="ECO:0000313" key="2">
    <source>
        <dbReference type="Proteomes" id="UP000478836"/>
    </source>
</evidence>
<evidence type="ECO:0008006" key="3">
    <source>
        <dbReference type="Google" id="ProtNLM"/>
    </source>
</evidence>
<gene>
    <name evidence="1" type="ORF">F6A08_17200</name>
</gene>
<comment type="caution">
    <text evidence="1">The sequence shown here is derived from an EMBL/GenBank/DDBJ whole genome shotgun (WGS) entry which is preliminary data.</text>
</comment>
<evidence type="ECO:0000313" key="1">
    <source>
        <dbReference type="EMBL" id="KAB1862733.1"/>
    </source>
</evidence>
<sequence length="910" mass="100272">MGHYNLNRMGWQQFEHMLQALAKAELGNGVRPFGSGRDAQRDATFDGRVDFPVGAGAKWDGYGVIQMKYNEKPVSTTADWRWFLDEVRSELRGWLVKRRVGEKTPEYLLFSTNVVLTGTKDTGGRDQFDQLLAANAEDLGLRGWYVWDYDEIRVMLDTHTSIRQRYLEQIVTGDFLAQVAELLPEKTALEVDRLAGHAVAELINRQWVRTGDAGYNDASKVRLADIAIDLPFTAEARAGEEGHLRLMTAAETVQIGDLHLSTVSGRGPRGVVIVGGPGQGKSTIAQVIAHTYRVAFLADTNVAEYGERAQLAFDGLDARLRKAGIPNPQKRRWPFVIELAKAGAAIASSPSTFSLLTYIADSILIRGKKSDPGALLDWLRTWPSCLVLDGLDEVPDAKIRSRLIEAVTALVSELSSEKADVLFVATTRPQGYRREFDDAFPCTQIILSELTETEAISYSEALTALRAVDDPDLAEQVAQRLITAVHERVTQRLMTTPLQVTIMTALAEEAVDLPTDRFELFDRYYRVVYDRELAKSEAFTELKSLRPHIDHLHEQAGLKLQARTERPGNSDAILTKAEISRILCRRLSAAGFEESESESIATTLLKLSTERLVMLVSPKTSKYEFEVRSLQEYMAARAITDGDEQVVLQNLRELVPSSHWRNTWLLAAGRLLKRREHLIDDLINIVVQYDTQAAESPITALGASLAGDLYLDNFGIEFPATRRKLLSAAVNQFADLADGMPAGVANLLATALEQGEREQAIVLEALHELSRENPANLATRALSDNSAGMSDLAKQARTTLTEGRKYIRPEPGPIHADAAILARALARASNPTAEVLLLVEQLQTPGAVWRGRSLGVSVDMLIALERDAARPALAAAAKSLSQSSPASAALSIELLRLHAASKLRGDMFAK</sequence>
<dbReference type="GeneID" id="77478207"/>
<protein>
    <recommendedName>
        <fullName evidence="3">ATP-binding protein</fullName>
    </recommendedName>
</protein>
<dbReference type="InterPro" id="IPR027417">
    <property type="entry name" value="P-loop_NTPase"/>
</dbReference>
<organism evidence="1 2">
    <name type="scientific">Microbacterium algeriense</name>
    <dbReference type="NCBI Taxonomy" id="2615184"/>
    <lineage>
        <taxon>Bacteria</taxon>
        <taxon>Bacillati</taxon>
        <taxon>Actinomycetota</taxon>
        <taxon>Actinomycetes</taxon>
        <taxon>Micrococcales</taxon>
        <taxon>Microbacteriaceae</taxon>
        <taxon>Microbacterium</taxon>
    </lineage>
</organism>
<dbReference type="SUPFAM" id="SSF52540">
    <property type="entry name" value="P-loop containing nucleoside triphosphate hydrolases"/>
    <property type="match status" value="1"/>
</dbReference>
<name>A0ABQ6V3I1_9MICO</name>
<dbReference type="RefSeq" id="WP_151460107.1">
    <property type="nucleotide sequence ID" value="NZ_CBDRDE010000002.1"/>
</dbReference>
<accession>A0ABQ6V3I1</accession>